<dbReference type="InterPro" id="IPR043140">
    <property type="entry name" value="Ribosomal_uS14_sf"/>
</dbReference>
<keyword evidence="3" id="KW-0862">Zinc</keyword>
<sequence>MRKSTLAPRAITTYLESQSHCHIRRQADLGLPLSTAHVGQLRCLRYAQKRHFLGITSWKGKGSDGTNVDRETGIKQMNELVVAIKNQLRPPPPYILARAFKSFVESRLAHPDFLTLEQLRFLYATIEHLVIKFWDGNGVVKAALQPSTLENALVFLAASRWENDAHETMIKLSTFIYEALCRRIAEEGGVGESGTPDVPAIQSYISILSASRSTDNALKILEEHWDTCLEEYGVQPWADVLGGYIAESNPEMLNITLKKMEARGLATTATVREPLRSFFGREGRPGLTRAVFDRALAKEGEPSIAITKAAINLAIREQAISWARELLASLPQQGCTPQCLDMVLLVDAAAGYDAKHVCNKLQDLLVSKPKLRESITIETINGLMEFALSSSRYSDVEIYAGLSEQYDLRKDANTYMLLMCSRLQSGDIQGTVIIYEKLDNETTNEDIDPTLLNRLIRNLCFAHSQNFDYDIILCLVDRLLDSSKGTIEAPTVAALCTSMLEQHDTAGVADLLEHVGGSFGLKDQEVVKQPLVSYIRDLSEPSERAWEMYELLVKMFPSTGVELRTEIMKVFFDRGRSDYACLVFGHMRAEDLGGRRPTKQTYIACLQGIADSSDEENLKMVHNMLKMDMQIKLDTQLMNALMLAYASCGQSDSAMEYFREILHSEEGPSEQSLLIFFRTCETHYEGRKEAQDMIKRLNDLGIQVDRKIYTGFIAALGCQGDLQGALSALRSMYPRTGEKPDAVTIATLYSCLPVPLLKVQAEEWAKATFPDLWKEVETMEYTENPEGMRSYKIDRTINCSLNSPQSILSRTQSSNVAWGKVPTEGDQDSSTIQHSRHLDIHELTSILLVTRRLLDFLARFKMTHESVWYSRPRTYGKGSRQCRVCAHRAGLIRKYGLNVCRQCFREKANDIGFVKYR</sequence>
<dbReference type="PROSITE" id="PS51375">
    <property type="entry name" value="PPR"/>
    <property type="match status" value="1"/>
</dbReference>
<evidence type="ECO:0000256" key="6">
    <source>
        <dbReference type="PROSITE-ProRule" id="PRU00708"/>
    </source>
</evidence>
<dbReference type="InterPro" id="IPR039744">
    <property type="entry name" value="RIbosomal_uS14_euk_arc"/>
</dbReference>
<dbReference type="GO" id="GO:0003735">
    <property type="term" value="F:structural constituent of ribosome"/>
    <property type="evidence" value="ECO:0007669"/>
    <property type="project" value="InterPro"/>
</dbReference>
<evidence type="ECO:0000256" key="1">
    <source>
        <dbReference type="ARBA" id="ARBA00001947"/>
    </source>
</evidence>
<name>A0A168CYU4_9EURO</name>
<dbReference type="OrthoDB" id="185373at2759"/>
<comment type="similarity">
    <text evidence="2">Belongs to the universal ribosomal protein uS14 family.</text>
</comment>
<keyword evidence="4" id="KW-0689">Ribosomal protein</keyword>
<comment type="caution">
    <text evidence="7">The sequence shown here is derived from an EMBL/GenBank/DDBJ whole genome shotgun (WGS) entry which is preliminary data.</text>
</comment>
<dbReference type="InterPro" id="IPR011990">
    <property type="entry name" value="TPR-like_helical_dom_sf"/>
</dbReference>
<dbReference type="Gene3D" id="1.25.40.10">
    <property type="entry name" value="Tetratricopeptide repeat domain"/>
    <property type="match status" value="3"/>
</dbReference>
<feature type="repeat" description="PPR" evidence="6">
    <location>
        <begin position="634"/>
        <end position="668"/>
    </location>
</feature>
<dbReference type="GO" id="GO:0022627">
    <property type="term" value="C:cytosolic small ribosomal subunit"/>
    <property type="evidence" value="ECO:0007669"/>
    <property type="project" value="TreeGrafter"/>
</dbReference>
<dbReference type="NCBIfam" id="NF004424">
    <property type="entry name" value="PRK05766.1"/>
    <property type="match status" value="1"/>
</dbReference>
<evidence type="ECO:0000313" key="8">
    <source>
        <dbReference type="Proteomes" id="UP000242877"/>
    </source>
</evidence>
<evidence type="ECO:0000256" key="2">
    <source>
        <dbReference type="ARBA" id="ARBA00009083"/>
    </source>
</evidence>
<dbReference type="Pfam" id="PF00253">
    <property type="entry name" value="Ribosomal_S14"/>
    <property type="match status" value="1"/>
</dbReference>
<dbReference type="InterPro" id="IPR002885">
    <property type="entry name" value="PPR_rpt"/>
</dbReference>
<dbReference type="AlphaFoldDB" id="A0A168CYU4"/>
<dbReference type="FunFam" id="4.10.830.10:FF:000002">
    <property type="entry name" value="40S ribosomal protein S29"/>
    <property type="match status" value="1"/>
</dbReference>
<protein>
    <submittedName>
        <fullName evidence="7">Pentatricopeptide repeat containing protein</fullName>
    </submittedName>
</protein>
<dbReference type="GO" id="GO:0008270">
    <property type="term" value="F:zinc ion binding"/>
    <property type="evidence" value="ECO:0007669"/>
    <property type="project" value="InterPro"/>
</dbReference>
<keyword evidence="5" id="KW-0687">Ribonucleoprotein</keyword>
<dbReference type="Gene3D" id="4.10.830.10">
    <property type="entry name" value="30s Ribosomal Protein S14, Chain N"/>
    <property type="match status" value="1"/>
</dbReference>
<dbReference type="InterPro" id="IPR018271">
    <property type="entry name" value="Ribosomal_uS14_CS"/>
</dbReference>
<dbReference type="PANTHER" id="PTHR12010:SF2">
    <property type="entry name" value="40S RIBOSOMAL PROTEIN S29"/>
    <property type="match status" value="1"/>
</dbReference>
<keyword evidence="8" id="KW-1185">Reference proteome</keyword>
<evidence type="ECO:0000256" key="4">
    <source>
        <dbReference type="ARBA" id="ARBA00022980"/>
    </source>
</evidence>
<evidence type="ECO:0000256" key="3">
    <source>
        <dbReference type="ARBA" id="ARBA00022833"/>
    </source>
</evidence>
<organism evidence="7 8">
    <name type="scientific">Ascosphaera apis ARSEF 7405</name>
    <dbReference type="NCBI Taxonomy" id="392613"/>
    <lineage>
        <taxon>Eukaryota</taxon>
        <taxon>Fungi</taxon>
        <taxon>Dikarya</taxon>
        <taxon>Ascomycota</taxon>
        <taxon>Pezizomycotina</taxon>
        <taxon>Eurotiomycetes</taxon>
        <taxon>Eurotiomycetidae</taxon>
        <taxon>Onygenales</taxon>
        <taxon>Ascosphaeraceae</taxon>
        <taxon>Ascosphaera</taxon>
    </lineage>
</organism>
<evidence type="ECO:0000256" key="5">
    <source>
        <dbReference type="ARBA" id="ARBA00023274"/>
    </source>
</evidence>
<dbReference type="EMBL" id="AZGZ01000002">
    <property type="protein sequence ID" value="KZZ97171.1"/>
    <property type="molecule type" value="Genomic_DNA"/>
</dbReference>
<accession>A0A168CYU4</accession>
<dbReference type="PANTHER" id="PTHR12010">
    <property type="entry name" value="40S RIBOSOMAL PROTEIN S29"/>
    <property type="match status" value="1"/>
</dbReference>
<dbReference type="PROSITE" id="PS00527">
    <property type="entry name" value="RIBOSOMAL_S14"/>
    <property type="match status" value="1"/>
</dbReference>
<comment type="cofactor">
    <cofactor evidence="1">
        <name>Zn(2+)</name>
        <dbReference type="ChEBI" id="CHEBI:29105"/>
    </cofactor>
</comment>
<gene>
    <name evidence="7" type="ORF">AAP_00814</name>
</gene>
<dbReference type="Proteomes" id="UP000242877">
    <property type="component" value="Unassembled WGS sequence"/>
</dbReference>
<dbReference type="GO" id="GO:0002181">
    <property type="term" value="P:cytoplasmic translation"/>
    <property type="evidence" value="ECO:0007669"/>
    <property type="project" value="TreeGrafter"/>
</dbReference>
<proteinExistence type="inferred from homology"/>
<evidence type="ECO:0000313" key="7">
    <source>
        <dbReference type="EMBL" id="KZZ97171.1"/>
    </source>
</evidence>
<reference evidence="7 8" key="1">
    <citation type="journal article" date="2016" name="Genome Biol. Evol.">
        <title>Divergent and convergent evolution of fungal pathogenicity.</title>
        <authorList>
            <person name="Shang Y."/>
            <person name="Xiao G."/>
            <person name="Zheng P."/>
            <person name="Cen K."/>
            <person name="Zhan S."/>
            <person name="Wang C."/>
        </authorList>
    </citation>
    <scope>NUCLEOTIDE SEQUENCE [LARGE SCALE GENOMIC DNA]</scope>
    <source>
        <strain evidence="7 8">ARSEF 7405</strain>
    </source>
</reference>
<dbReference type="InterPro" id="IPR001209">
    <property type="entry name" value="Ribosomal_uS14"/>
</dbReference>
<dbReference type="VEuPathDB" id="FungiDB:AAP_00814"/>